<evidence type="ECO:0000313" key="1">
    <source>
        <dbReference type="EMBL" id="EFQ36449.1"/>
    </source>
</evidence>
<dbReference type="GeneID" id="24416958"/>
<accession>E3R029</accession>
<reference evidence="2" key="1">
    <citation type="journal article" date="2012" name="Nat. Genet.">
        <title>Lifestyle transitions in plant pathogenic Colletotrichum fungi deciphered by genome and transcriptome analyses.</title>
        <authorList>
            <person name="O'Connell R.J."/>
            <person name="Thon M.R."/>
            <person name="Hacquard S."/>
            <person name="Amyotte S.G."/>
            <person name="Kleemann J."/>
            <person name="Torres M.F."/>
            <person name="Damm U."/>
            <person name="Buiate E.A."/>
            <person name="Epstein L."/>
            <person name="Alkan N."/>
            <person name="Altmueller J."/>
            <person name="Alvarado-Balderrama L."/>
            <person name="Bauser C.A."/>
            <person name="Becker C."/>
            <person name="Birren B.W."/>
            <person name="Chen Z."/>
            <person name="Choi J."/>
            <person name="Crouch J.A."/>
            <person name="Duvick J.P."/>
            <person name="Farman M.A."/>
            <person name="Gan P."/>
            <person name="Heiman D."/>
            <person name="Henrissat B."/>
            <person name="Howard R.J."/>
            <person name="Kabbage M."/>
            <person name="Koch C."/>
            <person name="Kracher B."/>
            <person name="Kubo Y."/>
            <person name="Law A.D."/>
            <person name="Lebrun M.-H."/>
            <person name="Lee Y.-H."/>
            <person name="Miyara I."/>
            <person name="Moore N."/>
            <person name="Neumann U."/>
            <person name="Nordstroem K."/>
            <person name="Panaccione D.G."/>
            <person name="Panstruga R."/>
            <person name="Place M."/>
            <person name="Proctor R.H."/>
            <person name="Prusky D."/>
            <person name="Rech G."/>
            <person name="Reinhardt R."/>
            <person name="Rollins J.A."/>
            <person name="Rounsley S."/>
            <person name="Schardl C.L."/>
            <person name="Schwartz D.C."/>
            <person name="Shenoy N."/>
            <person name="Shirasu K."/>
            <person name="Sikhakolli U.R."/>
            <person name="Stueber K."/>
            <person name="Sukno S.A."/>
            <person name="Sweigard J.A."/>
            <person name="Takano Y."/>
            <person name="Takahara H."/>
            <person name="Trail F."/>
            <person name="van der Does H.C."/>
            <person name="Voll L.M."/>
            <person name="Will I."/>
            <person name="Young S."/>
            <person name="Zeng Q."/>
            <person name="Zhang J."/>
            <person name="Zhou S."/>
            <person name="Dickman M.B."/>
            <person name="Schulze-Lefert P."/>
            <person name="Ver Loren van Themaat E."/>
            <person name="Ma L.-J."/>
            <person name="Vaillancourt L.J."/>
        </authorList>
    </citation>
    <scope>NUCLEOTIDE SEQUENCE [LARGE SCALE GENOMIC DNA]</scope>
    <source>
        <strain evidence="2">M1.001 / M2 / FGSC 10212</strain>
    </source>
</reference>
<organism evidence="2">
    <name type="scientific">Colletotrichum graminicola (strain M1.001 / M2 / FGSC 10212)</name>
    <name type="common">Maize anthracnose fungus</name>
    <name type="synonym">Glomerella graminicola</name>
    <dbReference type="NCBI Taxonomy" id="645133"/>
    <lineage>
        <taxon>Eukaryota</taxon>
        <taxon>Fungi</taxon>
        <taxon>Dikarya</taxon>
        <taxon>Ascomycota</taxon>
        <taxon>Pezizomycotina</taxon>
        <taxon>Sordariomycetes</taxon>
        <taxon>Hypocreomycetidae</taxon>
        <taxon>Glomerellales</taxon>
        <taxon>Glomerellaceae</taxon>
        <taxon>Colletotrichum</taxon>
        <taxon>Colletotrichum graminicola species complex</taxon>
    </lineage>
</organism>
<evidence type="ECO:0000313" key="2">
    <source>
        <dbReference type="Proteomes" id="UP000008782"/>
    </source>
</evidence>
<dbReference type="VEuPathDB" id="FungiDB:GLRG_11594"/>
<sequence>MEQFGLAAAHSGAINHIHAVHFGPAALDIAREARLAVTVVVVGWVAVTGIRALSDRGKH</sequence>
<dbReference type="RefSeq" id="XP_008100469.1">
    <property type="nucleotide sequence ID" value="XM_008102278.1"/>
</dbReference>
<gene>
    <name evidence="1" type="ORF">GLRG_11594</name>
</gene>
<protein>
    <submittedName>
        <fullName evidence="1">Uncharacterized protein</fullName>
    </submittedName>
</protein>
<dbReference type="Proteomes" id="UP000008782">
    <property type="component" value="Unassembled WGS sequence"/>
</dbReference>
<dbReference type="HOGENOM" id="CLU_2960637_0_0_1"/>
<keyword evidence="2" id="KW-1185">Reference proteome</keyword>
<dbReference type="OrthoDB" id="273010at2759"/>
<dbReference type="EMBL" id="GG697425">
    <property type="protein sequence ID" value="EFQ36449.1"/>
    <property type="molecule type" value="Genomic_DNA"/>
</dbReference>
<dbReference type="AlphaFoldDB" id="E3R029"/>
<dbReference type="eggNOG" id="ENOG502T5W6">
    <property type="taxonomic scope" value="Eukaryota"/>
</dbReference>
<proteinExistence type="predicted"/>
<name>E3R029_COLGM</name>